<dbReference type="NCBIfam" id="TIGR01845">
    <property type="entry name" value="outer_NodT"/>
    <property type="match status" value="1"/>
</dbReference>
<keyword evidence="2" id="KW-0812">Transmembrane</keyword>
<protein>
    <submittedName>
        <fullName evidence="3">Efflux transporter outer membrane subunit</fullName>
    </submittedName>
</protein>
<dbReference type="AlphaFoldDB" id="A0A4V3UYF7"/>
<proteinExistence type="inferred from homology"/>
<evidence type="ECO:0000313" key="3">
    <source>
        <dbReference type="EMBL" id="THD69488.1"/>
    </source>
</evidence>
<organism evidence="3 4">
    <name type="scientific">Robertkochia marina</name>
    <dbReference type="NCBI Taxonomy" id="1227945"/>
    <lineage>
        <taxon>Bacteria</taxon>
        <taxon>Pseudomonadati</taxon>
        <taxon>Bacteroidota</taxon>
        <taxon>Flavobacteriia</taxon>
        <taxon>Flavobacteriales</taxon>
        <taxon>Flavobacteriaceae</taxon>
        <taxon>Robertkochia</taxon>
    </lineage>
</organism>
<evidence type="ECO:0000256" key="1">
    <source>
        <dbReference type="ARBA" id="ARBA00007613"/>
    </source>
</evidence>
<keyword evidence="2" id="KW-0472">Membrane</keyword>
<dbReference type="OrthoDB" id="9770517at2"/>
<dbReference type="PANTHER" id="PTHR30203:SF33">
    <property type="entry name" value="BLR4455 PROTEIN"/>
    <property type="match status" value="1"/>
</dbReference>
<keyword evidence="4" id="KW-1185">Reference proteome</keyword>
<accession>A0A4V3UYF7</accession>
<dbReference type="RefSeq" id="WP_136334977.1">
    <property type="nucleotide sequence ID" value="NZ_QXMP01000001.1"/>
</dbReference>
<keyword evidence="2" id="KW-0449">Lipoprotein</keyword>
<dbReference type="InterPro" id="IPR003423">
    <property type="entry name" value="OMP_efflux"/>
</dbReference>
<sequence length="469" mass="52490">MRKAGALKVIFILLAAGSLFQSCFVAKNYERPEVQEIESQDLYRISEEVVDSQSLGMVSWRNFFKDSLLNDYISEAIENNLDLQIAAQQVLIAESLLKQGEARFLPRLDARASFGSYSFSENVTNPPPNLDSREFSLSGNLSWEADIWGKIRSNKRALEASFYRTEAVKNAVTSSLVAGIASLYYELLSLDAKLALVNRAIEIRGKAVNAMKGLKEAGMTNEVGVQQTLALQYNSEAVQVQVENQIRVLENAFSVLLGRVPGPIERGNFRNVQLDVELKTGVPYQLLQNRPDIIASEFAFRQAFEFTNLARSNFYPALTLNASGGALSQDIDNWLSASSIFSSIIAGLTQPLFRQREIRIQYENAQSRQEQAFYNFRLSLLTAGREVSDALYNIDAADRLSTIKLKELEANTMATRYSGILLTQGYADYLEVLNANTNQLISEFDYVNARLLVLQSKIELYRALGGGWR</sequence>
<comment type="caution">
    <text evidence="3">The sequence shown here is derived from an EMBL/GenBank/DDBJ whole genome shotgun (WGS) entry which is preliminary data.</text>
</comment>
<dbReference type="GO" id="GO:0015562">
    <property type="term" value="F:efflux transmembrane transporter activity"/>
    <property type="evidence" value="ECO:0007669"/>
    <property type="project" value="InterPro"/>
</dbReference>
<comment type="similarity">
    <text evidence="1 2">Belongs to the outer membrane factor (OMF) (TC 1.B.17) family.</text>
</comment>
<dbReference type="EMBL" id="SSMC01000001">
    <property type="protein sequence ID" value="THD69488.1"/>
    <property type="molecule type" value="Genomic_DNA"/>
</dbReference>
<dbReference type="Pfam" id="PF02321">
    <property type="entry name" value="OEP"/>
    <property type="match status" value="2"/>
</dbReference>
<gene>
    <name evidence="3" type="ORF">E7Z59_03945</name>
</gene>
<keyword evidence="2" id="KW-0732">Signal</keyword>
<dbReference type="Gene3D" id="2.20.200.10">
    <property type="entry name" value="Outer membrane efflux proteins (OEP)"/>
    <property type="match status" value="1"/>
</dbReference>
<dbReference type="PANTHER" id="PTHR30203">
    <property type="entry name" value="OUTER MEMBRANE CATION EFFLUX PROTEIN"/>
    <property type="match status" value="1"/>
</dbReference>
<dbReference type="PROSITE" id="PS51257">
    <property type="entry name" value="PROKAR_LIPOPROTEIN"/>
    <property type="match status" value="1"/>
</dbReference>
<keyword evidence="2" id="KW-0564">Palmitate</keyword>
<dbReference type="Proteomes" id="UP000305939">
    <property type="component" value="Unassembled WGS sequence"/>
</dbReference>
<name>A0A4V3UYF7_9FLAO</name>
<feature type="signal peptide" evidence="2">
    <location>
        <begin position="1"/>
        <end position="21"/>
    </location>
</feature>
<dbReference type="InterPro" id="IPR010131">
    <property type="entry name" value="MdtP/NodT-like"/>
</dbReference>
<keyword evidence="2" id="KW-1134">Transmembrane beta strand</keyword>
<evidence type="ECO:0000313" key="4">
    <source>
        <dbReference type="Proteomes" id="UP000305939"/>
    </source>
</evidence>
<comment type="subcellular location">
    <subcellularLocation>
        <location evidence="2">Cell membrane</location>
        <topology evidence="2">Lipid-anchor</topology>
    </subcellularLocation>
</comment>
<dbReference type="Gene3D" id="1.20.1600.10">
    <property type="entry name" value="Outer membrane efflux proteins (OEP)"/>
    <property type="match status" value="1"/>
</dbReference>
<evidence type="ECO:0000256" key="2">
    <source>
        <dbReference type="RuleBase" id="RU362097"/>
    </source>
</evidence>
<dbReference type="GO" id="GO:0005886">
    <property type="term" value="C:plasma membrane"/>
    <property type="evidence" value="ECO:0007669"/>
    <property type="project" value="UniProtKB-SubCell"/>
</dbReference>
<feature type="chain" id="PRO_5021041484" evidence="2">
    <location>
        <begin position="22"/>
        <end position="469"/>
    </location>
</feature>
<reference evidence="3 4" key="1">
    <citation type="submission" date="2019-04" db="EMBL/GenBank/DDBJ databases">
        <title>Draft genome sequence of Robertkochia marina CC-AMO-30D.</title>
        <authorList>
            <person name="Hameed A."/>
            <person name="Lin S.-Y."/>
            <person name="Shahina M."/>
            <person name="Lai W.-A."/>
            <person name="Young C.-C."/>
        </authorList>
    </citation>
    <scope>NUCLEOTIDE SEQUENCE [LARGE SCALE GENOMIC DNA]</scope>
    <source>
        <strain evidence="3 4">CC-AMO-30D</strain>
    </source>
</reference>
<dbReference type="SUPFAM" id="SSF56954">
    <property type="entry name" value="Outer membrane efflux proteins (OEP)"/>
    <property type="match status" value="1"/>
</dbReference>